<gene>
    <name evidence="1" type="ORF">BDZ85DRAFT_106371</name>
</gene>
<dbReference type="Proteomes" id="UP000799538">
    <property type="component" value="Unassembled WGS sequence"/>
</dbReference>
<proteinExistence type="predicted"/>
<dbReference type="PANTHER" id="PTHR42085:SF2">
    <property type="entry name" value="F-BOX DOMAIN-CONTAINING PROTEIN"/>
    <property type="match status" value="1"/>
</dbReference>
<reference evidence="2" key="1">
    <citation type="journal article" date="2020" name="Stud. Mycol.">
        <title>101 Dothideomycetes genomes: A test case for predicting lifestyles and emergence of pathogens.</title>
        <authorList>
            <person name="Haridas S."/>
            <person name="Albert R."/>
            <person name="Binder M."/>
            <person name="Bloem J."/>
            <person name="LaButti K."/>
            <person name="Salamov A."/>
            <person name="Andreopoulos B."/>
            <person name="Baker S."/>
            <person name="Barry K."/>
            <person name="Bills G."/>
            <person name="Bluhm B."/>
            <person name="Cannon C."/>
            <person name="Castanera R."/>
            <person name="Culley D."/>
            <person name="Daum C."/>
            <person name="Ezra D."/>
            <person name="Gonzalez J."/>
            <person name="Henrissat B."/>
            <person name="Kuo A."/>
            <person name="Liang C."/>
            <person name="Lipzen A."/>
            <person name="Lutzoni F."/>
            <person name="Magnuson J."/>
            <person name="Mondo S."/>
            <person name="Nolan M."/>
            <person name="Ohm R."/>
            <person name="Pangilinan J."/>
            <person name="Park H.-J."/>
            <person name="Ramirez L."/>
            <person name="Alfaro M."/>
            <person name="Sun H."/>
            <person name="Tritt A."/>
            <person name="Yoshinaga Y."/>
            <person name="Zwiers L.-H."/>
            <person name="Turgeon B."/>
            <person name="Goodwin S."/>
            <person name="Spatafora J."/>
            <person name="Crous P."/>
            <person name="Grigoriev I."/>
        </authorList>
    </citation>
    <scope>NUCLEOTIDE SEQUENCE [LARGE SCALE GENOMIC DNA]</scope>
    <source>
        <strain evidence="2">CECT 20119</strain>
    </source>
</reference>
<organism evidence="1 2">
    <name type="scientific">Elsinoe ampelina</name>
    <dbReference type="NCBI Taxonomy" id="302913"/>
    <lineage>
        <taxon>Eukaryota</taxon>
        <taxon>Fungi</taxon>
        <taxon>Dikarya</taxon>
        <taxon>Ascomycota</taxon>
        <taxon>Pezizomycotina</taxon>
        <taxon>Dothideomycetes</taxon>
        <taxon>Dothideomycetidae</taxon>
        <taxon>Myriangiales</taxon>
        <taxon>Elsinoaceae</taxon>
        <taxon>Elsinoe</taxon>
    </lineage>
</organism>
<accession>A0A6A6FYE1</accession>
<dbReference type="OrthoDB" id="3842546at2759"/>
<evidence type="ECO:0000313" key="2">
    <source>
        <dbReference type="Proteomes" id="UP000799538"/>
    </source>
</evidence>
<dbReference type="EMBL" id="ML992558">
    <property type="protein sequence ID" value="KAF2218278.1"/>
    <property type="molecule type" value="Genomic_DNA"/>
</dbReference>
<name>A0A6A6FYE1_9PEZI</name>
<evidence type="ECO:0000313" key="1">
    <source>
        <dbReference type="EMBL" id="KAF2218278.1"/>
    </source>
</evidence>
<dbReference type="InterPro" id="IPR038883">
    <property type="entry name" value="AN11006-like"/>
</dbReference>
<dbReference type="AlphaFoldDB" id="A0A6A6FYE1"/>
<dbReference type="PANTHER" id="PTHR42085">
    <property type="entry name" value="F-BOX DOMAIN-CONTAINING PROTEIN"/>
    <property type="match status" value="1"/>
</dbReference>
<protein>
    <submittedName>
        <fullName evidence="1">Uncharacterized protein</fullName>
    </submittedName>
</protein>
<sequence>MEQADRAHFLCYAGQTSDMRELPAVWYGELELNNCLPDCGQIQLETQWASIPLFFRSYQGPLIPLDRRSIKLWSPIPLAVKNNFQELKCRCKSKDECSLIRALLFLSAMPVPKHIDACDHCPKSVGPQVYTLRFGPAFNIHFKYFISLPQEIRYMIYRLVVVNSSADGVITMSRSEIRDPPKHNKRCSGPYGAWLTCAHSYTTVSTYHPGKEHWLALRLVNKQISQEVTDQFLRENEICLQSTTETTFFLRTWMTFGQSLRSISLTEIDWNFGREFVVMVMEYPDLWRIRLEPTTAPYQLMIAAWAMKPWLDHLGSDKDAVNHICKTVTFGDCRRCNLSTKQGFAKQKTCQCMNGHSRRLRRCWVGFKVLLEAQLFINNMQLDEESKALWDDVDCDILTQMPG</sequence>
<keyword evidence="2" id="KW-1185">Reference proteome</keyword>